<sequence length="347" mass="37897">MRGNNLPNPQYLISDSVGPYFSPSDVSPSQQTPPAIQEISADDYGTSRRDVLRPLSLSPMMEGTLAAGDSGDSTSSQSDSSRDYESMVKSHHLNFSGRRSFMSKAVHPLSFPSETPTREAACVAAARLSEFDVITPPEDRLSSTASGCAELTEISEPLDYDLFNRSCSTTDCFRCGLCERFLSQRSPWSSKRIVKSADMPVSGVLSCSHAFHAECLEQITPKAFKNDPPCPMCVKFEEENSPDQRIFSRSRSSFPHLKPYCEDGSSKPWGCAHGGDCVERALHTPACNKLLSLNRNRFRKNLFLKSNAGRKFPGKLSKSGPSSPELFRSVGHGVSGSSSTTEDSGLK</sequence>
<dbReference type="InterPro" id="IPR001841">
    <property type="entry name" value="Znf_RING"/>
</dbReference>
<evidence type="ECO:0000259" key="3">
    <source>
        <dbReference type="PROSITE" id="PS50089"/>
    </source>
</evidence>
<protein>
    <submittedName>
        <fullName evidence="4">RING U-box superfamily, isoform 1</fullName>
    </submittedName>
</protein>
<dbReference type="PROSITE" id="PS50089">
    <property type="entry name" value="ZF_RING_2"/>
    <property type="match status" value="1"/>
</dbReference>
<dbReference type="SUPFAM" id="SSF57850">
    <property type="entry name" value="RING/U-box"/>
    <property type="match status" value="1"/>
</dbReference>
<dbReference type="AlphaFoldDB" id="A0A8S0UXJ7"/>
<dbReference type="Gramene" id="OE9A066505T1">
    <property type="protein sequence ID" value="OE9A066505C1"/>
    <property type="gene ID" value="OE9A066505"/>
</dbReference>
<dbReference type="Gramene" id="OE9A066505T3">
    <property type="protein sequence ID" value="OE9A066505C3"/>
    <property type="gene ID" value="OE9A066505"/>
</dbReference>
<evidence type="ECO:0000313" key="5">
    <source>
        <dbReference type="Proteomes" id="UP000594638"/>
    </source>
</evidence>
<feature type="region of interest" description="Disordered" evidence="2">
    <location>
        <begin position="1"/>
        <end position="48"/>
    </location>
</feature>
<dbReference type="Gramene" id="OE9A066505T5">
    <property type="protein sequence ID" value="OE9A066505C5"/>
    <property type="gene ID" value="OE9A066505"/>
</dbReference>
<dbReference type="Proteomes" id="UP000594638">
    <property type="component" value="Unassembled WGS sequence"/>
</dbReference>
<dbReference type="PANTHER" id="PTHR31150:SF23">
    <property type="entry name" value="MANDELONITRILE LYASE-RELATED"/>
    <property type="match status" value="1"/>
</dbReference>
<keyword evidence="5" id="KW-1185">Reference proteome</keyword>
<proteinExistence type="predicted"/>
<dbReference type="Gene3D" id="3.30.40.10">
    <property type="entry name" value="Zinc/RING finger domain, C3HC4 (zinc finger)"/>
    <property type="match status" value="1"/>
</dbReference>
<dbReference type="PANTHER" id="PTHR31150">
    <property type="entry name" value="EXPRESSED PROTEIN"/>
    <property type="match status" value="1"/>
</dbReference>
<dbReference type="Gramene" id="OE9A066505T6">
    <property type="protein sequence ID" value="OE9A066505C6"/>
    <property type="gene ID" value="OE9A066505"/>
</dbReference>
<keyword evidence="1" id="KW-0862">Zinc</keyword>
<keyword evidence="1" id="KW-0863">Zinc-finger</keyword>
<feature type="compositionally biased region" description="Polar residues" evidence="2">
    <location>
        <begin position="24"/>
        <end position="34"/>
    </location>
</feature>
<comment type="caution">
    <text evidence="4">The sequence shown here is derived from an EMBL/GenBank/DDBJ whole genome shotgun (WGS) entry which is preliminary data.</text>
</comment>
<keyword evidence="1" id="KW-0479">Metal-binding</keyword>
<feature type="compositionally biased region" description="Polar residues" evidence="2">
    <location>
        <begin position="1"/>
        <end position="13"/>
    </location>
</feature>
<dbReference type="OrthoDB" id="416496at2759"/>
<dbReference type="InterPro" id="IPR013083">
    <property type="entry name" value="Znf_RING/FYVE/PHD"/>
</dbReference>
<reference evidence="4 5" key="1">
    <citation type="submission" date="2019-12" db="EMBL/GenBank/DDBJ databases">
        <authorList>
            <person name="Alioto T."/>
            <person name="Alioto T."/>
            <person name="Gomez Garrido J."/>
        </authorList>
    </citation>
    <scope>NUCLEOTIDE SEQUENCE [LARGE SCALE GENOMIC DNA]</scope>
</reference>
<gene>
    <name evidence="4" type="ORF">OLEA9_A066505</name>
</gene>
<feature type="region of interest" description="Disordered" evidence="2">
    <location>
        <begin position="310"/>
        <end position="347"/>
    </location>
</feature>
<feature type="domain" description="RING-type" evidence="3">
    <location>
        <begin position="175"/>
        <end position="233"/>
    </location>
</feature>
<evidence type="ECO:0000313" key="4">
    <source>
        <dbReference type="EMBL" id="CAA3022694.1"/>
    </source>
</evidence>
<evidence type="ECO:0000256" key="1">
    <source>
        <dbReference type="PROSITE-ProRule" id="PRU00175"/>
    </source>
</evidence>
<dbReference type="EMBL" id="CACTIH010009074">
    <property type="protein sequence ID" value="CAA3022694.1"/>
    <property type="molecule type" value="Genomic_DNA"/>
</dbReference>
<dbReference type="GO" id="GO:0008270">
    <property type="term" value="F:zinc ion binding"/>
    <property type="evidence" value="ECO:0007669"/>
    <property type="project" value="UniProtKB-KW"/>
</dbReference>
<dbReference type="Gramene" id="OE9A066505T4">
    <property type="protein sequence ID" value="OE9A066505C4"/>
    <property type="gene ID" value="OE9A066505"/>
</dbReference>
<feature type="compositionally biased region" description="Low complexity" evidence="2">
    <location>
        <begin position="69"/>
        <end position="79"/>
    </location>
</feature>
<name>A0A8S0UXJ7_OLEEU</name>
<organism evidence="4 5">
    <name type="scientific">Olea europaea subsp. europaea</name>
    <dbReference type="NCBI Taxonomy" id="158383"/>
    <lineage>
        <taxon>Eukaryota</taxon>
        <taxon>Viridiplantae</taxon>
        <taxon>Streptophyta</taxon>
        <taxon>Embryophyta</taxon>
        <taxon>Tracheophyta</taxon>
        <taxon>Spermatophyta</taxon>
        <taxon>Magnoliopsida</taxon>
        <taxon>eudicotyledons</taxon>
        <taxon>Gunneridae</taxon>
        <taxon>Pentapetalae</taxon>
        <taxon>asterids</taxon>
        <taxon>lamiids</taxon>
        <taxon>Lamiales</taxon>
        <taxon>Oleaceae</taxon>
        <taxon>Oleeae</taxon>
        <taxon>Olea</taxon>
    </lineage>
</organism>
<feature type="compositionally biased region" description="Low complexity" evidence="2">
    <location>
        <begin position="314"/>
        <end position="339"/>
    </location>
</feature>
<feature type="region of interest" description="Disordered" evidence="2">
    <location>
        <begin position="61"/>
        <end position="89"/>
    </location>
</feature>
<accession>A0A8S0UXJ7</accession>
<evidence type="ECO:0000256" key="2">
    <source>
        <dbReference type="SAM" id="MobiDB-lite"/>
    </source>
</evidence>